<dbReference type="Proteomes" id="UP000233120">
    <property type="component" value="Unassembled WGS sequence"/>
</dbReference>
<dbReference type="GO" id="GO:0140662">
    <property type="term" value="F:ATP-dependent protein folding chaperone"/>
    <property type="evidence" value="ECO:0007669"/>
    <property type="project" value="InterPro"/>
</dbReference>
<dbReference type="Gene3D" id="3.30.260.10">
    <property type="entry name" value="TCP-1-like chaperonin intermediate domain"/>
    <property type="match status" value="1"/>
</dbReference>
<dbReference type="Gene3D" id="1.10.560.10">
    <property type="entry name" value="GroEL-like equatorial domain"/>
    <property type="match status" value="2"/>
</dbReference>
<keyword evidence="3" id="KW-0963">Cytoplasm</keyword>
<evidence type="ECO:0000256" key="8">
    <source>
        <dbReference type="ARBA" id="ARBA00023186"/>
    </source>
</evidence>
<evidence type="ECO:0000313" key="12">
    <source>
        <dbReference type="Ensembl" id="ENSMNEP00000027869.1"/>
    </source>
</evidence>
<evidence type="ECO:0000256" key="4">
    <source>
        <dbReference type="ARBA" id="ARBA00022741"/>
    </source>
</evidence>
<evidence type="ECO:0000256" key="10">
    <source>
        <dbReference type="ARBA" id="ARBA00093360"/>
    </source>
</evidence>
<dbReference type="GeneTree" id="ENSGT00940000167922"/>
<dbReference type="Pfam" id="PF00118">
    <property type="entry name" value="Cpn60_TCP1"/>
    <property type="match status" value="1"/>
</dbReference>
<dbReference type="STRING" id="9545.ENSMNEP00000027869"/>
<evidence type="ECO:0000256" key="11">
    <source>
        <dbReference type="RuleBase" id="RU004187"/>
    </source>
</evidence>
<evidence type="ECO:0000256" key="7">
    <source>
        <dbReference type="ARBA" id="ARBA00022990"/>
    </source>
</evidence>
<evidence type="ECO:0000256" key="3">
    <source>
        <dbReference type="ARBA" id="ARBA00022490"/>
    </source>
</evidence>
<keyword evidence="5" id="KW-0378">Hydrolase</keyword>
<dbReference type="AlphaFoldDB" id="A0A2K6CW28"/>
<comment type="function">
    <text evidence="10">Component of the chaperonin-containing T-complex (TRiC), a molecular chaperone complex that assists the folding of actin, tubulin and other proteins upon ATP hydrolysis. The TRiC complex mediates the folding of WRAP53/TCAB1, thereby regulating telomere maintenance. As part of the TRiC complex may play a role in the assembly of BBSome, a complex involved in ciliogenesis regulating transports vesicles to the cilia.</text>
</comment>
<accession>A0A2K6CW28</accession>
<dbReference type="InterPro" id="IPR017998">
    <property type="entry name" value="Chaperone_TCP-1"/>
</dbReference>
<reference evidence="12" key="2">
    <citation type="submission" date="2025-09" db="UniProtKB">
        <authorList>
            <consortium name="Ensembl"/>
        </authorList>
    </citation>
    <scope>IDENTIFICATION</scope>
</reference>
<organism evidence="12 13">
    <name type="scientific">Macaca nemestrina</name>
    <name type="common">Pig-tailed macaque</name>
    <dbReference type="NCBI Taxonomy" id="9545"/>
    <lineage>
        <taxon>Eukaryota</taxon>
        <taxon>Metazoa</taxon>
        <taxon>Chordata</taxon>
        <taxon>Craniata</taxon>
        <taxon>Vertebrata</taxon>
        <taxon>Euteleostomi</taxon>
        <taxon>Mammalia</taxon>
        <taxon>Eutheria</taxon>
        <taxon>Euarchontoglires</taxon>
        <taxon>Primates</taxon>
        <taxon>Haplorrhini</taxon>
        <taxon>Catarrhini</taxon>
        <taxon>Cercopithecidae</taxon>
        <taxon>Cercopithecinae</taxon>
        <taxon>Macaca</taxon>
    </lineage>
</organism>
<protein>
    <submittedName>
        <fullName evidence="12">Uncharacterized protein</fullName>
    </submittedName>
</protein>
<keyword evidence="8 11" id="KW-0143">Chaperone</keyword>
<comment type="subcellular location">
    <subcellularLocation>
        <location evidence="1">Cytoplasm</location>
    </subcellularLocation>
</comment>
<dbReference type="GO" id="GO:0016787">
    <property type="term" value="F:hydrolase activity"/>
    <property type="evidence" value="ECO:0007669"/>
    <property type="project" value="UniProtKB-KW"/>
</dbReference>
<dbReference type="FunFam" id="3.30.260.10:FF:000028">
    <property type="entry name" value="T-complex protein 1 subunit epsilon"/>
    <property type="match status" value="1"/>
</dbReference>
<dbReference type="PRINTS" id="PR00304">
    <property type="entry name" value="TCOMPLEXTCP1"/>
</dbReference>
<evidence type="ECO:0000256" key="5">
    <source>
        <dbReference type="ARBA" id="ARBA00022801"/>
    </source>
</evidence>
<dbReference type="GO" id="GO:0005524">
    <property type="term" value="F:ATP binding"/>
    <property type="evidence" value="ECO:0007669"/>
    <property type="project" value="UniProtKB-KW"/>
</dbReference>
<dbReference type="Bgee" id="ENSMNEG00000037336">
    <property type="expression patterns" value="Expressed in colon and 10 other cell types or tissues"/>
</dbReference>
<keyword evidence="7" id="KW-0007">Acetylation</keyword>
<dbReference type="Gene3D" id="3.50.7.10">
    <property type="entry name" value="GroEL"/>
    <property type="match status" value="1"/>
</dbReference>
<proteinExistence type="inferred from homology"/>
<keyword evidence="4 11" id="KW-0547">Nucleotide-binding</keyword>
<evidence type="ECO:0000256" key="6">
    <source>
        <dbReference type="ARBA" id="ARBA00022840"/>
    </source>
</evidence>
<evidence type="ECO:0000256" key="9">
    <source>
        <dbReference type="ARBA" id="ARBA00049360"/>
    </source>
</evidence>
<sequence>MLVIEHCKNSRAVTILIRGGNKMIIEEVKRSLHDALCVITNLIHNNRVAYGGGFAEISCALAVSQEHLPTFCGHPTALSENSGMNPIQTMTKVRARQVKEMNPALGTQQHVTEILIGKKQQTSLATQMVRRILKIDDIHKPGESEE</sequence>
<dbReference type="SUPFAM" id="SSF48592">
    <property type="entry name" value="GroEL equatorial domain-like"/>
    <property type="match status" value="1"/>
</dbReference>
<dbReference type="InterPro" id="IPR002423">
    <property type="entry name" value="Cpn60/GroEL/TCP-1"/>
</dbReference>
<name>A0A2K6CW28_MACNE</name>
<comment type="similarity">
    <text evidence="2 11">Belongs to the TCP-1 chaperonin family.</text>
</comment>
<keyword evidence="6 11" id="KW-0067">ATP-binding</keyword>
<dbReference type="OMA" id="TLDQYTI"/>
<comment type="catalytic activity">
    <reaction evidence="9">
        <text>ATP + H2O = ADP + phosphate + H(+)</text>
        <dbReference type="Rhea" id="RHEA:13065"/>
        <dbReference type="ChEBI" id="CHEBI:15377"/>
        <dbReference type="ChEBI" id="CHEBI:15378"/>
        <dbReference type="ChEBI" id="CHEBI:30616"/>
        <dbReference type="ChEBI" id="CHEBI:43474"/>
        <dbReference type="ChEBI" id="CHEBI:456216"/>
    </reaction>
</comment>
<dbReference type="InterPro" id="IPR027410">
    <property type="entry name" value="TCP-1-like_intermed_sf"/>
</dbReference>
<keyword evidence="13" id="KW-1185">Reference proteome</keyword>
<dbReference type="InterPro" id="IPR027413">
    <property type="entry name" value="GROEL-like_equatorial_sf"/>
</dbReference>
<reference evidence="12" key="1">
    <citation type="submission" date="2025-08" db="UniProtKB">
        <authorList>
            <consortium name="Ensembl"/>
        </authorList>
    </citation>
    <scope>IDENTIFICATION</scope>
</reference>
<dbReference type="InterPro" id="IPR027409">
    <property type="entry name" value="GroEL-like_apical_dom_sf"/>
</dbReference>
<dbReference type="PANTHER" id="PTHR11353">
    <property type="entry name" value="CHAPERONIN"/>
    <property type="match status" value="1"/>
</dbReference>
<evidence type="ECO:0000313" key="13">
    <source>
        <dbReference type="Proteomes" id="UP000233120"/>
    </source>
</evidence>
<dbReference type="Ensembl" id="ENSMNET00000052163.1">
    <property type="protein sequence ID" value="ENSMNEP00000027869.1"/>
    <property type="gene ID" value="ENSMNEG00000037336.1"/>
</dbReference>
<evidence type="ECO:0000256" key="1">
    <source>
        <dbReference type="ARBA" id="ARBA00004496"/>
    </source>
</evidence>
<dbReference type="GO" id="GO:0005737">
    <property type="term" value="C:cytoplasm"/>
    <property type="evidence" value="ECO:0007669"/>
    <property type="project" value="UniProtKB-SubCell"/>
</dbReference>
<evidence type="ECO:0000256" key="2">
    <source>
        <dbReference type="ARBA" id="ARBA00008020"/>
    </source>
</evidence>